<evidence type="ECO:0000313" key="2">
    <source>
        <dbReference type="EMBL" id="KAJ1199122.1"/>
    </source>
</evidence>
<feature type="region of interest" description="Disordered" evidence="1">
    <location>
        <begin position="50"/>
        <end position="74"/>
    </location>
</feature>
<proteinExistence type="predicted"/>
<gene>
    <name evidence="2" type="ORF">NDU88_002960</name>
</gene>
<dbReference type="AlphaFoldDB" id="A0AAV7VEE9"/>
<evidence type="ECO:0000313" key="3">
    <source>
        <dbReference type="Proteomes" id="UP001066276"/>
    </source>
</evidence>
<protein>
    <submittedName>
        <fullName evidence="2">Uncharacterized protein</fullName>
    </submittedName>
</protein>
<dbReference type="Proteomes" id="UP001066276">
    <property type="component" value="Chromosome 2_1"/>
</dbReference>
<organism evidence="2 3">
    <name type="scientific">Pleurodeles waltl</name>
    <name type="common">Iberian ribbed newt</name>
    <dbReference type="NCBI Taxonomy" id="8319"/>
    <lineage>
        <taxon>Eukaryota</taxon>
        <taxon>Metazoa</taxon>
        <taxon>Chordata</taxon>
        <taxon>Craniata</taxon>
        <taxon>Vertebrata</taxon>
        <taxon>Euteleostomi</taxon>
        <taxon>Amphibia</taxon>
        <taxon>Batrachia</taxon>
        <taxon>Caudata</taxon>
        <taxon>Salamandroidea</taxon>
        <taxon>Salamandridae</taxon>
        <taxon>Pleurodelinae</taxon>
        <taxon>Pleurodeles</taxon>
    </lineage>
</organism>
<comment type="caution">
    <text evidence="2">The sequence shown here is derived from an EMBL/GenBank/DDBJ whole genome shotgun (WGS) entry which is preliminary data.</text>
</comment>
<dbReference type="EMBL" id="JANPWB010000003">
    <property type="protein sequence ID" value="KAJ1199122.1"/>
    <property type="molecule type" value="Genomic_DNA"/>
</dbReference>
<feature type="compositionally biased region" description="Basic and acidic residues" evidence="1">
    <location>
        <begin position="50"/>
        <end position="60"/>
    </location>
</feature>
<sequence length="74" mass="8244">MHDAHTAHISSARRRVAMVACAAPRGQEETVEGLTHSRAQWKLLARREKPLEGSRARRISELGTLDQPTSTRAE</sequence>
<evidence type="ECO:0000256" key="1">
    <source>
        <dbReference type="SAM" id="MobiDB-lite"/>
    </source>
</evidence>
<keyword evidence="3" id="KW-1185">Reference proteome</keyword>
<accession>A0AAV7VEE9</accession>
<reference evidence="2" key="1">
    <citation type="journal article" date="2022" name="bioRxiv">
        <title>Sequencing and chromosome-scale assembly of the giantPleurodeles waltlgenome.</title>
        <authorList>
            <person name="Brown T."/>
            <person name="Elewa A."/>
            <person name="Iarovenko S."/>
            <person name="Subramanian E."/>
            <person name="Araus A.J."/>
            <person name="Petzold A."/>
            <person name="Susuki M."/>
            <person name="Suzuki K.-i.T."/>
            <person name="Hayashi T."/>
            <person name="Toyoda A."/>
            <person name="Oliveira C."/>
            <person name="Osipova E."/>
            <person name="Leigh N.D."/>
            <person name="Simon A."/>
            <person name="Yun M.H."/>
        </authorList>
    </citation>
    <scope>NUCLEOTIDE SEQUENCE</scope>
    <source>
        <strain evidence="2">20211129_DDA</strain>
        <tissue evidence="2">Liver</tissue>
    </source>
</reference>
<name>A0AAV7VEE9_PLEWA</name>